<evidence type="ECO:0000313" key="10">
    <source>
        <dbReference type="Proteomes" id="UP000282125"/>
    </source>
</evidence>
<dbReference type="HAMAP" id="MF_00415">
    <property type="entry name" value="FlgH"/>
    <property type="match status" value="1"/>
</dbReference>
<comment type="similarity">
    <text evidence="2 7">Belongs to the FlgH family.</text>
</comment>
<dbReference type="RefSeq" id="WP_124964411.1">
    <property type="nucleotide sequence ID" value="NZ_RRAZ01000009.1"/>
</dbReference>
<name>A0A3P3DQ17_9RHOB</name>
<comment type="caution">
    <text evidence="9">The sequence shown here is derived from an EMBL/GenBank/DDBJ whole genome shotgun (WGS) entry which is preliminary data.</text>
</comment>
<dbReference type="PROSITE" id="PS51257">
    <property type="entry name" value="PROKAR_LIPOPROTEIN"/>
    <property type="match status" value="1"/>
</dbReference>
<feature type="signal peptide" evidence="8">
    <location>
        <begin position="1"/>
        <end position="22"/>
    </location>
</feature>
<evidence type="ECO:0000256" key="1">
    <source>
        <dbReference type="ARBA" id="ARBA00002591"/>
    </source>
</evidence>
<dbReference type="GO" id="GO:0009427">
    <property type="term" value="C:bacterial-type flagellum basal body, distal rod, L ring"/>
    <property type="evidence" value="ECO:0007669"/>
    <property type="project" value="InterPro"/>
</dbReference>
<reference evidence="9 10" key="1">
    <citation type="submission" date="2018-11" db="EMBL/GenBank/DDBJ databases">
        <title>Gemmobacter sp. nov., YIM 102744-1 draft genome.</title>
        <authorList>
            <person name="Li G."/>
            <person name="Jiang Y."/>
        </authorList>
    </citation>
    <scope>NUCLEOTIDE SEQUENCE [LARGE SCALE GENOMIC DNA]</scope>
    <source>
        <strain evidence="9 10">YIM 102744-1</strain>
    </source>
</reference>
<dbReference type="Proteomes" id="UP000282125">
    <property type="component" value="Unassembled WGS sequence"/>
</dbReference>
<keyword evidence="4 7" id="KW-0472">Membrane</keyword>
<keyword evidence="5 7" id="KW-0975">Bacterial flagellum</keyword>
<dbReference type="PANTHER" id="PTHR34933">
    <property type="entry name" value="FLAGELLAR L-RING PROTEIN"/>
    <property type="match status" value="1"/>
</dbReference>
<evidence type="ECO:0000256" key="5">
    <source>
        <dbReference type="ARBA" id="ARBA00023143"/>
    </source>
</evidence>
<dbReference type="GO" id="GO:0009279">
    <property type="term" value="C:cell outer membrane"/>
    <property type="evidence" value="ECO:0007669"/>
    <property type="project" value="UniProtKB-SubCell"/>
</dbReference>
<proteinExistence type="inferred from homology"/>
<dbReference type="InterPro" id="IPR000527">
    <property type="entry name" value="Flag_Lring"/>
</dbReference>
<dbReference type="GO" id="GO:0071973">
    <property type="term" value="P:bacterial-type flagellum-dependent cell motility"/>
    <property type="evidence" value="ECO:0007669"/>
    <property type="project" value="InterPro"/>
</dbReference>
<keyword evidence="3 7" id="KW-0732">Signal</keyword>
<comment type="subunit">
    <text evidence="7">The basal body constitutes a major portion of the flagellar organelle and consists of four rings (L,P,S, and M) mounted on a central rod.</text>
</comment>
<dbReference type="PANTHER" id="PTHR34933:SF1">
    <property type="entry name" value="FLAGELLAR L-RING PROTEIN"/>
    <property type="match status" value="1"/>
</dbReference>
<keyword evidence="9" id="KW-0282">Flagellum</keyword>
<organism evidence="9 10">
    <name type="scientific">Falsigemmobacter faecalis</name>
    <dbReference type="NCBI Taxonomy" id="2488730"/>
    <lineage>
        <taxon>Bacteria</taxon>
        <taxon>Pseudomonadati</taxon>
        <taxon>Pseudomonadota</taxon>
        <taxon>Alphaproteobacteria</taxon>
        <taxon>Rhodobacterales</taxon>
        <taxon>Paracoccaceae</taxon>
        <taxon>Falsigemmobacter</taxon>
    </lineage>
</organism>
<dbReference type="EMBL" id="RRAZ01000009">
    <property type="protein sequence ID" value="RRH75786.1"/>
    <property type="molecule type" value="Genomic_DNA"/>
</dbReference>
<evidence type="ECO:0000256" key="7">
    <source>
        <dbReference type="HAMAP-Rule" id="MF_00415"/>
    </source>
</evidence>
<sequence length="251" mass="27323">MTPLPRFPLVLMAGLSLLSACAEIAESRDPQLSDLTLDVPEARSVRVPMPEPEPYIPPKRADRASLWATGSSGFFGDHRAARVGDILTVMIEIDDEAELRNASTRSRSNSTGVDAPTFLGYESKLDRVLPGLKAEDLPSGDLVDLSSSDSFKGQGSIRRGEEIKLKVAAMIVQRLANGNLVIAGRQEVRVNAELRELRVAGIIRPVDIEMSNTIPYEKIAEARIAYGGKGQLSRVQQPRYGADALDVILPY</sequence>
<dbReference type="GO" id="GO:0003774">
    <property type="term" value="F:cytoskeletal motor activity"/>
    <property type="evidence" value="ECO:0007669"/>
    <property type="project" value="InterPro"/>
</dbReference>
<evidence type="ECO:0000256" key="6">
    <source>
        <dbReference type="ARBA" id="ARBA00023237"/>
    </source>
</evidence>
<accession>A0A3P3DQ17</accession>
<evidence type="ECO:0000313" key="9">
    <source>
        <dbReference type="EMBL" id="RRH75786.1"/>
    </source>
</evidence>
<gene>
    <name evidence="7" type="primary">flgH</name>
    <name evidence="9" type="ORF">EG244_07615</name>
</gene>
<comment type="function">
    <text evidence="1 7">Assembles around the rod to form the L-ring and probably protects the motor/basal body from shearing forces during rotation.</text>
</comment>
<feature type="chain" id="PRO_5017980380" description="Flagellar L-ring protein" evidence="8">
    <location>
        <begin position="23"/>
        <end position="251"/>
    </location>
</feature>
<dbReference type="OrthoDB" id="9789227at2"/>
<dbReference type="NCBIfam" id="NF001305">
    <property type="entry name" value="PRK00249.1-5"/>
    <property type="match status" value="1"/>
</dbReference>
<evidence type="ECO:0000256" key="8">
    <source>
        <dbReference type="SAM" id="SignalP"/>
    </source>
</evidence>
<keyword evidence="9" id="KW-0969">Cilium</keyword>
<keyword evidence="7" id="KW-0449">Lipoprotein</keyword>
<keyword evidence="6 7" id="KW-0998">Cell outer membrane</keyword>
<evidence type="ECO:0000256" key="2">
    <source>
        <dbReference type="ARBA" id="ARBA00006929"/>
    </source>
</evidence>
<dbReference type="AlphaFoldDB" id="A0A3P3DQ17"/>
<keyword evidence="9" id="KW-0966">Cell projection</keyword>
<evidence type="ECO:0000256" key="4">
    <source>
        <dbReference type="ARBA" id="ARBA00023136"/>
    </source>
</evidence>
<dbReference type="PRINTS" id="PR01008">
    <property type="entry name" value="FLGLRINGFLGH"/>
</dbReference>
<evidence type="ECO:0000256" key="3">
    <source>
        <dbReference type="ARBA" id="ARBA00022729"/>
    </source>
</evidence>
<comment type="subcellular location">
    <subcellularLocation>
        <location evidence="7">Cell outer membrane</location>
        <topology evidence="7">Lipid-anchor</topology>
    </subcellularLocation>
    <subcellularLocation>
        <location evidence="7">Bacterial flagellum basal body</location>
    </subcellularLocation>
</comment>
<dbReference type="Pfam" id="PF02107">
    <property type="entry name" value="FlgH"/>
    <property type="match status" value="1"/>
</dbReference>
<protein>
    <recommendedName>
        <fullName evidence="7">Flagellar L-ring protein</fullName>
    </recommendedName>
    <alternativeName>
        <fullName evidence="7">Basal body L-ring protein</fullName>
    </alternativeName>
</protein>
<keyword evidence="10" id="KW-1185">Reference proteome</keyword>